<accession>A0AAJ6P9H6</accession>
<reference evidence="1 2" key="1">
    <citation type="journal article" date="2023" name="Limnol Oceanogr Lett">
        <title>Environmental adaptations by the intertidal Antarctic cyanobacterium Halotia branconii CENA392 as revealed using long-read genome sequencing.</title>
        <authorList>
            <person name="Dextro R.B."/>
            <person name="Delbaje E."/>
            <person name="Freitas P.N.N."/>
            <person name="Geraldes V."/>
            <person name="Pinto E."/>
            <person name="Long P.F."/>
            <person name="Fiore M.F."/>
        </authorList>
    </citation>
    <scope>NUCLEOTIDE SEQUENCE [LARGE SCALE GENOMIC DNA]</scope>
    <source>
        <strain evidence="1 2">CENA392</strain>
    </source>
</reference>
<evidence type="ECO:0000313" key="2">
    <source>
        <dbReference type="Proteomes" id="UP001223520"/>
    </source>
</evidence>
<dbReference type="EMBL" id="CP124543">
    <property type="protein sequence ID" value="WGV25681.1"/>
    <property type="molecule type" value="Genomic_DNA"/>
</dbReference>
<organism evidence="1 2">
    <name type="scientific">Halotia branconii CENA392</name>
    <dbReference type="NCBI Taxonomy" id="1539056"/>
    <lineage>
        <taxon>Bacteria</taxon>
        <taxon>Bacillati</taxon>
        <taxon>Cyanobacteriota</taxon>
        <taxon>Cyanophyceae</taxon>
        <taxon>Nostocales</taxon>
        <taxon>Nodulariaceae</taxon>
        <taxon>Halotia</taxon>
    </lineage>
</organism>
<gene>
    <name evidence="1" type="ORF">QI031_28840</name>
</gene>
<evidence type="ECO:0000313" key="1">
    <source>
        <dbReference type="EMBL" id="WGV25681.1"/>
    </source>
</evidence>
<proteinExistence type="predicted"/>
<keyword evidence="2" id="KW-1185">Reference proteome</keyword>
<dbReference type="KEGG" id="hbq:QI031_28840"/>
<dbReference type="AlphaFoldDB" id="A0AAJ6P9H6"/>
<name>A0AAJ6P9H6_9CYAN</name>
<protein>
    <submittedName>
        <fullName evidence="1">Uncharacterized protein</fullName>
    </submittedName>
</protein>
<sequence length="69" mass="7773">MPEDVNKSYVQRYINRAETTTSEEERQNCLYRAGTQMEVIPCDGNDHLTPEQKQTVLDAAKELLGDGNG</sequence>
<dbReference type="RefSeq" id="WP_281482968.1">
    <property type="nucleotide sequence ID" value="NZ_CP124543.1"/>
</dbReference>
<dbReference type="Proteomes" id="UP001223520">
    <property type="component" value="Chromosome"/>
</dbReference>